<evidence type="ECO:0008006" key="3">
    <source>
        <dbReference type="Google" id="ProtNLM"/>
    </source>
</evidence>
<gene>
    <name evidence="1" type="ORF">PHYBLDRAFT_62202</name>
</gene>
<organism evidence="1 2">
    <name type="scientific">Phycomyces blakesleeanus (strain ATCC 8743b / DSM 1359 / FGSC 10004 / NBRC 33097 / NRRL 1555)</name>
    <dbReference type="NCBI Taxonomy" id="763407"/>
    <lineage>
        <taxon>Eukaryota</taxon>
        <taxon>Fungi</taxon>
        <taxon>Fungi incertae sedis</taxon>
        <taxon>Mucoromycota</taxon>
        <taxon>Mucoromycotina</taxon>
        <taxon>Mucoromycetes</taxon>
        <taxon>Mucorales</taxon>
        <taxon>Phycomycetaceae</taxon>
        <taxon>Phycomyces</taxon>
    </lineage>
</organism>
<protein>
    <recommendedName>
        <fullName evidence="3">CxC1-like cysteine cluster associated with KDZ transposases domain-containing protein</fullName>
    </recommendedName>
</protein>
<keyword evidence="2" id="KW-1185">Reference proteome</keyword>
<dbReference type="AlphaFoldDB" id="A0A162UZP2"/>
<dbReference type="RefSeq" id="XP_018297073.1">
    <property type="nucleotide sequence ID" value="XM_018440929.1"/>
</dbReference>
<dbReference type="VEuPathDB" id="FungiDB:PHYBLDRAFT_62202"/>
<proteinExistence type="predicted"/>
<sequence>MFIMNKSTIAKINKRRPPGSQLVRLGLSTYTTARLGYIECVPCPLKDSPKIGYLYCTRKRRTAASFTENASQSNMNSQLDFEHDFEAENHEVESSKKRTIYNKWMENLRQLADSFLCFVSKCQDDCPNKMDITLLSSPCSCKKFVKKNIYIFFLLSSKMFEVVFCGCKTIPEQMVEMGILPASLNNVQYGIHFGLLNFMIDMRDFLATSGQGLATLYNKVNMGAEREILKAFCQNLLPIYVRLMTIVESKVEEAASGFEELNGCPACSDQSIEVVFLYQVDSNVTVDDCQYVAIDGNFSLKYERRKDVESDGGKELEQVEAQLKQVWIGDDMVKTYEKERTEEGIGRFDSNFHAGSGSLAKSIKYPIKSLFCGELCTA</sequence>
<name>A0A162UZP2_PHYB8</name>
<dbReference type="EMBL" id="KV440973">
    <property type="protein sequence ID" value="OAD79033.1"/>
    <property type="molecule type" value="Genomic_DNA"/>
</dbReference>
<reference evidence="2" key="1">
    <citation type="submission" date="2015-06" db="EMBL/GenBank/DDBJ databases">
        <title>Expansion of signal transduction pathways in fungi by whole-genome duplication.</title>
        <authorList>
            <consortium name="DOE Joint Genome Institute"/>
            <person name="Corrochano L.M."/>
            <person name="Kuo A."/>
            <person name="Marcet-Houben M."/>
            <person name="Polaino S."/>
            <person name="Salamov A."/>
            <person name="Villalobos J.M."/>
            <person name="Alvarez M.I."/>
            <person name="Avalos J."/>
            <person name="Benito E.P."/>
            <person name="Benoit I."/>
            <person name="Burger G."/>
            <person name="Camino L.P."/>
            <person name="Canovas D."/>
            <person name="Cerda-Olmedo E."/>
            <person name="Cheng J.-F."/>
            <person name="Dominguez A."/>
            <person name="Elias M."/>
            <person name="Eslava A.P."/>
            <person name="Glaser F."/>
            <person name="Grimwood J."/>
            <person name="Gutierrez G."/>
            <person name="Heitman J."/>
            <person name="Henrissat B."/>
            <person name="Iturriaga E.A."/>
            <person name="Lang B.F."/>
            <person name="Lavin J.L."/>
            <person name="Lee S."/>
            <person name="Li W."/>
            <person name="Lindquist E."/>
            <person name="Lopez-Garcia S."/>
            <person name="Luque E.M."/>
            <person name="Marcos A.T."/>
            <person name="Martin J."/>
            <person name="McCluskey K."/>
            <person name="Medina H.R."/>
            <person name="Miralles-Duran A."/>
            <person name="Miyazaki A."/>
            <person name="Munoz-Torres E."/>
            <person name="Oguiza J.A."/>
            <person name="Ohm R."/>
            <person name="Olmedo M."/>
            <person name="Orejas M."/>
            <person name="Ortiz-Castellanos L."/>
            <person name="Pisabarro A.G."/>
            <person name="Rodriguez-Romero J."/>
            <person name="Ruiz-Herrera J."/>
            <person name="Ruiz-Vazquez R."/>
            <person name="Sanz C."/>
            <person name="Schackwitz W."/>
            <person name="Schmutz J."/>
            <person name="Shahriari M."/>
            <person name="Shelest E."/>
            <person name="Silva-Franco F."/>
            <person name="Soanes D."/>
            <person name="Syed K."/>
            <person name="Tagua V.G."/>
            <person name="Talbot N.J."/>
            <person name="Thon M."/>
            <person name="De vries R.P."/>
            <person name="Wiebenga A."/>
            <person name="Yadav J.S."/>
            <person name="Braun E.L."/>
            <person name="Baker S."/>
            <person name="Garre V."/>
            <person name="Horwitz B."/>
            <person name="Torres-Martinez S."/>
            <person name="Idnurm A."/>
            <person name="Herrera-Estrella A."/>
            <person name="Gabaldon T."/>
            <person name="Grigoriev I.V."/>
        </authorList>
    </citation>
    <scope>NUCLEOTIDE SEQUENCE [LARGE SCALE GENOMIC DNA]</scope>
    <source>
        <strain evidence="2">NRRL 1555(-)</strain>
    </source>
</reference>
<dbReference type="InParanoid" id="A0A162UZP2"/>
<dbReference type="Proteomes" id="UP000077315">
    <property type="component" value="Unassembled WGS sequence"/>
</dbReference>
<evidence type="ECO:0000313" key="2">
    <source>
        <dbReference type="Proteomes" id="UP000077315"/>
    </source>
</evidence>
<accession>A0A162UZP2</accession>
<dbReference type="GeneID" id="29001835"/>
<evidence type="ECO:0000313" key="1">
    <source>
        <dbReference type="EMBL" id="OAD79033.1"/>
    </source>
</evidence>